<comment type="caution">
    <text evidence="1">The sequence shown here is derived from an EMBL/GenBank/DDBJ whole genome shotgun (WGS) entry which is preliminary data.</text>
</comment>
<proteinExistence type="predicted"/>
<dbReference type="Proteomes" id="UP001597318">
    <property type="component" value="Unassembled WGS sequence"/>
</dbReference>
<accession>A0ABW5C5X6</accession>
<dbReference type="RefSeq" id="WP_247347584.1">
    <property type="nucleotide sequence ID" value="NZ_CP095551.1"/>
</dbReference>
<protein>
    <submittedName>
        <fullName evidence="1">Uncharacterized protein</fullName>
    </submittedName>
</protein>
<name>A0ABW5C5X6_9BACI</name>
<organism evidence="1 2">
    <name type="scientific">Metabacillus endolithicus</name>
    <dbReference type="NCBI Taxonomy" id="1535204"/>
    <lineage>
        <taxon>Bacteria</taxon>
        <taxon>Bacillati</taxon>
        <taxon>Bacillota</taxon>
        <taxon>Bacilli</taxon>
        <taxon>Bacillales</taxon>
        <taxon>Bacillaceae</taxon>
        <taxon>Metabacillus</taxon>
    </lineage>
</organism>
<reference evidence="2" key="1">
    <citation type="journal article" date="2019" name="Int. J. Syst. Evol. Microbiol.">
        <title>The Global Catalogue of Microorganisms (GCM) 10K type strain sequencing project: providing services to taxonomists for standard genome sequencing and annotation.</title>
        <authorList>
            <consortium name="The Broad Institute Genomics Platform"/>
            <consortium name="The Broad Institute Genome Sequencing Center for Infectious Disease"/>
            <person name="Wu L."/>
            <person name="Ma J."/>
        </authorList>
    </citation>
    <scope>NUCLEOTIDE SEQUENCE [LARGE SCALE GENOMIC DNA]</scope>
    <source>
        <strain evidence="2">CGMCC 1.15474</strain>
    </source>
</reference>
<evidence type="ECO:0000313" key="1">
    <source>
        <dbReference type="EMBL" id="MFD2216476.1"/>
    </source>
</evidence>
<keyword evidence="2" id="KW-1185">Reference proteome</keyword>
<sequence length="91" mass="10596">MDVLVFEEKISIENLYVIIYNTELLEDAVVFFTEADDFAEGESEICEFNKKYYFVGKDEFFGLEGPTKAYMTDFKNGIIIQLIEDIRSVIK</sequence>
<evidence type="ECO:0000313" key="2">
    <source>
        <dbReference type="Proteomes" id="UP001597318"/>
    </source>
</evidence>
<gene>
    <name evidence="1" type="ORF">ACFSKK_22630</name>
</gene>
<dbReference type="EMBL" id="JBHUIK010000007">
    <property type="protein sequence ID" value="MFD2216476.1"/>
    <property type="molecule type" value="Genomic_DNA"/>
</dbReference>